<evidence type="ECO:0000313" key="1">
    <source>
        <dbReference type="EMBL" id="RAH50958.1"/>
    </source>
</evidence>
<keyword evidence="2" id="KW-1185">Reference proteome</keyword>
<dbReference type="Proteomes" id="UP000249057">
    <property type="component" value="Unassembled WGS sequence"/>
</dbReference>
<evidence type="ECO:0000313" key="2">
    <source>
        <dbReference type="Proteomes" id="UP000249057"/>
    </source>
</evidence>
<name>A0ACD1GPB3_9EURO</name>
<dbReference type="EMBL" id="KZ825312">
    <property type="protein sequence ID" value="RAH50958.1"/>
    <property type="molecule type" value="Genomic_DNA"/>
</dbReference>
<sequence length="107" mass="11456">MSGHDYCLHCKCNQPTTKTISPPAEYLREADSPLPNTLNATLAATLLASFHPPATTVTDTTPDSRNPAPPPPFLFPLAPPQARIPTSPPTPQPARRPTTWTSATSTQ</sequence>
<protein>
    <submittedName>
        <fullName evidence="1">Uncharacterized protein</fullName>
    </submittedName>
</protein>
<gene>
    <name evidence="1" type="ORF">BO95DRAFT_427316</name>
</gene>
<proteinExistence type="predicted"/>
<reference evidence="1" key="1">
    <citation type="submission" date="2018-02" db="EMBL/GenBank/DDBJ databases">
        <title>The genomes of Aspergillus section Nigri reveals drivers in fungal speciation.</title>
        <authorList>
            <consortium name="DOE Joint Genome Institute"/>
            <person name="Vesth T.C."/>
            <person name="Nybo J."/>
            <person name="Theobald S."/>
            <person name="Brandl J."/>
            <person name="Frisvad J.C."/>
            <person name="Nielsen K.F."/>
            <person name="Lyhne E.K."/>
            <person name="Kogle M.E."/>
            <person name="Kuo A."/>
            <person name="Riley R."/>
            <person name="Clum A."/>
            <person name="Nolan M."/>
            <person name="Lipzen A."/>
            <person name="Salamov A."/>
            <person name="Henrissat B."/>
            <person name="Wiebenga A."/>
            <person name="De vries R.P."/>
            <person name="Grigoriev I.V."/>
            <person name="Mortensen U.H."/>
            <person name="Andersen M.R."/>
            <person name="Baker S.E."/>
        </authorList>
    </citation>
    <scope>NUCLEOTIDE SEQUENCE</scope>
    <source>
        <strain evidence="1">CBS 621.78</strain>
    </source>
</reference>
<accession>A0ACD1GPB3</accession>
<organism evidence="1 2">
    <name type="scientific">Aspergillus brunneoviolaceus CBS 621.78</name>
    <dbReference type="NCBI Taxonomy" id="1450534"/>
    <lineage>
        <taxon>Eukaryota</taxon>
        <taxon>Fungi</taxon>
        <taxon>Dikarya</taxon>
        <taxon>Ascomycota</taxon>
        <taxon>Pezizomycotina</taxon>
        <taxon>Eurotiomycetes</taxon>
        <taxon>Eurotiomycetidae</taxon>
        <taxon>Eurotiales</taxon>
        <taxon>Aspergillaceae</taxon>
        <taxon>Aspergillus</taxon>
        <taxon>Aspergillus subgen. Circumdati</taxon>
    </lineage>
</organism>